<dbReference type="PANTHER" id="PTHR31170">
    <property type="entry name" value="BNAC04G53230D PROTEIN"/>
    <property type="match status" value="1"/>
</dbReference>
<gene>
    <name evidence="1" type="ORF">OIU85_000311</name>
</gene>
<keyword evidence="2" id="KW-1185">Reference proteome</keyword>
<evidence type="ECO:0000313" key="1">
    <source>
        <dbReference type="EMBL" id="KAJ6749664.1"/>
    </source>
</evidence>
<reference evidence="1" key="2">
    <citation type="journal article" date="2023" name="Int. J. Mol. Sci.">
        <title>De Novo Assembly and Annotation of 11 Diverse Shrub Willow (Salix) Genomes Reveals Novel Gene Organization in Sex-Linked Regions.</title>
        <authorList>
            <person name="Hyden B."/>
            <person name="Feng K."/>
            <person name="Yates T.B."/>
            <person name="Jawdy S."/>
            <person name="Cereghino C."/>
            <person name="Smart L.B."/>
            <person name="Muchero W."/>
        </authorList>
    </citation>
    <scope>NUCLEOTIDE SEQUENCE [LARGE SCALE GENOMIC DNA]</scope>
    <source>
        <tissue evidence="1">Shoot tip</tissue>
    </source>
</reference>
<dbReference type="Pfam" id="PF03140">
    <property type="entry name" value="DUF247"/>
    <property type="match status" value="1"/>
</dbReference>
<dbReference type="InterPro" id="IPR004158">
    <property type="entry name" value="DUF247_pln"/>
</dbReference>
<protein>
    <submittedName>
        <fullName evidence="1">Uncharacterized protein</fullName>
    </submittedName>
</protein>
<organism evidence="1 2">
    <name type="scientific">Salix viminalis</name>
    <name type="common">Common osier</name>
    <name type="synonym">Basket willow</name>
    <dbReference type="NCBI Taxonomy" id="40686"/>
    <lineage>
        <taxon>Eukaryota</taxon>
        <taxon>Viridiplantae</taxon>
        <taxon>Streptophyta</taxon>
        <taxon>Embryophyta</taxon>
        <taxon>Tracheophyta</taxon>
        <taxon>Spermatophyta</taxon>
        <taxon>Magnoliopsida</taxon>
        <taxon>eudicotyledons</taxon>
        <taxon>Gunneridae</taxon>
        <taxon>Pentapetalae</taxon>
        <taxon>rosids</taxon>
        <taxon>fabids</taxon>
        <taxon>Malpighiales</taxon>
        <taxon>Salicaceae</taxon>
        <taxon>Saliceae</taxon>
        <taxon>Salix</taxon>
    </lineage>
</organism>
<reference evidence="1" key="1">
    <citation type="submission" date="2022-11" db="EMBL/GenBank/DDBJ databases">
        <authorList>
            <person name="Hyden B.L."/>
            <person name="Feng K."/>
            <person name="Yates T."/>
            <person name="Jawdy S."/>
            <person name="Smart L.B."/>
            <person name="Muchero W."/>
        </authorList>
    </citation>
    <scope>NUCLEOTIDE SEQUENCE</scope>
    <source>
        <tissue evidence="1">Shoot tip</tissue>
    </source>
</reference>
<dbReference type="OrthoDB" id="1849062at2759"/>
<dbReference type="EMBL" id="JAPFFL010000001">
    <property type="protein sequence ID" value="KAJ6749664.1"/>
    <property type="molecule type" value="Genomic_DNA"/>
</dbReference>
<sequence length="470" mass="53697">MEGEKIEIVVSSSTHHSQPDDEWLRLMTIKGGKNQQKPPLIPKVPLKFRQVIQNRDCYDPSVVSIGPYHHWNEGLQEMAEGLKFDLACKFVKDSEGTPEEMYEKVKQGAKDARKCYMEDEATKRFDVEQFFKMMFIDGCFILQFIYYFLHEPENLMMSNYEASLVTKDLFLLENQLPFVVLESLWSFRAGQSKKDLLLLLQSFCKHVRAKPALGRRESFRQKISKLCGKLSKALTCNVSKGLDEQTQPAHLLELFHTQYVHSGVSDDHHPSGEKMPSYWHYPAKEFRNVGISLKPSKTSRFSDVRFEPTLLGGTLYIPQLIIGDCTKPLLLNLVAYEACSDKSKDWVTSFVCSLGSLIDSPEDVKELRSRGLLLSTLGSDQQVADHINEMAKHVVLKPSAFTGVKKAIESHYRNIFRRWILHYKNPVSAAIVKYSFLYGVIITAITTFRSKELPFSYAEICGHGNSTLHH</sequence>
<dbReference type="Proteomes" id="UP001151529">
    <property type="component" value="Chromosome 16"/>
</dbReference>
<evidence type="ECO:0000313" key="2">
    <source>
        <dbReference type="Proteomes" id="UP001151529"/>
    </source>
</evidence>
<dbReference type="AlphaFoldDB" id="A0A9Q0VJ85"/>
<proteinExistence type="predicted"/>
<name>A0A9Q0VJ85_SALVM</name>
<accession>A0A9Q0VJ85</accession>
<comment type="caution">
    <text evidence="1">The sequence shown here is derived from an EMBL/GenBank/DDBJ whole genome shotgun (WGS) entry which is preliminary data.</text>
</comment>
<dbReference type="PANTHER" id="PTHR31170:SF25">
    <property type="entry name" value="BNAA09G04570D PROTEIN"/>
    <property type="match status" value="1"/>
</dbReference>